<dbReference type="InterPro" id="IPR005119">
    <property type="entry name" value="LysR_subst-bd"/>
</dbReference>
<gene>
    <name evidence="6" type="ORF">JOE66_000341</name>
</gene>
<dbReference type="PANTHER" id="PTHR30346:SF0">
    <property type="entry name" value="HCA OPERON TRANSCRIPTIONAL ACTIVATOR HCAR"/>
    <property type="match status" value="1"/>
</dbReference>
<comment type="similarity">
    <text evidence="1">Belongs to the LysR transcriptional regulatory family.</text>
</comment>
<reference evidence="6 7" key="1">
    <citation type="submission" date="2021-01" db="EMBL/GenBank/DDBJ databases">
        <title>Sequencing the genomes of 1000 actinobacteria strains.</title>
        <authorList>
            <person name="Klenk H.-P."/>
        </authorList>
    </citation>
    <scope>NUCLEOTIDE SEQUENCE [LARGE SCALE GENOMIC DNA]</scope>
    <source>
        <strain evidence="6 7">DSM 13057</strain>
    </source>
</reference>
<evidence type="ECO:0000313" key="7">
    <source>
        <dbReference type="Proteomes" id="UP000776164"/>
    </source>
</evidence>
<dbReference type="Pfam" id="PF03466">
    <property type="entry name" value="LysR_substrate"/>
    <property type="match status" value="1"/>
</dbReference>
<dbReference type="Gene3D" id="1.10.10.10">
    <property type="entry name" value="Winged helix-like DNA-binding domain superfamily/Winged helix DNA-binding domain"/>
    <property type="match status" value="1"/>
</dbReference>
<dbReference type="GO" id="GO:0003677">
    <property type="term" value="F:DNA binding"/>
    <property type="evidence" value="ECO:0007669"/>
    <property type="project" value="UniProtKB-KW"/>
</dbReference>
<evidence type="ECO:0000313" key="6">
    <source>
        <dbReference type="EMBL" id="MBM7470707.1"/>
    </source>
</evidence>
<evidence type="ECO:0000256" key="2">
    <source>
        <dbReference type="ARBA" id="ARBA00023015"/>
    </source>
</evidence>
<evidence type="ECO:0000259" key="5">
    <source>
        <dbReference type="PROSITE" id="PS50931"/>
    </source>
</evidence>
<keyword evidence="4" id="KW-0804">Transcription</keyword>
<proteinExistence type="inferred from homology"/>
<dbReference type="Gene3D" id="3.40.190.10">
    <property type="entry name" value="Periplasmic binding protein-like II"/>
    <property type="match status" value="2"/>
</dbReference>
<organism evidence="6 7">
    <name type="scientific">Subtercola frigoramans</name>
    <dbReference type="NCBI Taxonomy" id="120298"/>
    <lineage>
        <taxon>Bacteria</taxon>
        <taxon>Bacillati</taxon>
        <taxon>Actinomycetota</taxon>
        <taxon>Actinomycetes</taxon>
        <taxon>Micrococcales</taxon>
        <taxon>Microbacteriaceae</taxon>
        <taxon>Subtercola</taxon>
    </lineage>
</organism>
<dbReference type="PROSITE" id="PS50931">
    <property type="entry name" value="HTH_LYSR"/>
    <property type="match status" value="1"/>
</dbReference>
<dbReference type="PANTHER" id="PTHR30346">
    <property type="entry name" value="TRANSCRIPTIONAL DUAL REGULATOR HCAR-RELATED"/>
    <property type="match status" value="1"/>
</dbReference>
<dbReference type="SUPFAM" id="SSF53850">
    <property type="entry name" value="Periplasmic binding protein-like II"/>
    <property type="match status" value="1"/>
</dbReference>
<keyword evidence="2" id="KW-0805">Transcription regulation</keyword>
<dbReference type="RefSeq" id="WP_205106419.1">
    <property type="nucleotide sequence ID" value="NZ_BAAAHT010000018.1"/>
</dbReference>
<dbReference type="SUPFAM" id="SSF46785">
    <property type="entry name" value="Winged helix' DNA-binding domain"/>
    <property type="match status" value="1"/>
</dbReference>
<dbReference type="InterPro" id="IPR036388">
    <property type="entry name" value="WH-like_DNA-bd_sf"/>
</dbReference>
<keyword evidence="7" id="KW-1185">Reference proteome</keyword>
<name>A0ABS2L0V9_9MICO</name>
<keyword evidence="3 6" id="KW-0238">DNA-binding</keyword>
<evidence type="ECO:0000256" key="4">
    <source>
        <dbReference type="ARBA" id="ARBA00023163"/>
    </source>
</evidence>
<dbReference type="PRINTS" id="PR00039">
    <property type="entry name" value="HTHLYSR"/>
</dbReference>
<dbReference type="EMBL" id="JAFBBU010000001">
    <property type="protein sequence ID" value="MBM7470707.1"/>
    <property type="molecule type" value="Genomic_DNA"/>
</dbReference>
<evidence type="ECO:0000256" key="3">
    <source>
        <dbReference type="ARBA" id="ARBA00023125"/>
    </source>
</evidence>
<dbReference type="Proteomes" id="UP000776164">
    <property type="component" value="Unassembled WGS sequence"/>
</dbReference>
<dbReference type="InterPro" id="IPR000847">
    <property type="entry name" value="LysR_HTH_N"/>
</dbReference>
<protein>
    <submittedName>
        <fullName evidence="6">DNA-binding transcriptional LysR family regulator</fullName>
    </submittedName>
</protein>
<evidence type="ECO:0000256" key="1">
    <source>
        <dbReference type="ARBA" id="ARBA00009437"/>
    </source>
</evidence>
<feature type="domain" description="HTH lysR-type" evidence="5">
    <location>
        <begin position="7"/>
        <end position="65"/>
    </location>
</feature>
<sequence>MTHRLEITLAQLRYFVAAAEHLSMTAAAEEKFVAQSAVSSAIAQLEARAGAQLFIRRRAKGLALTPAGRRLLDDVRTLLTGLDAAIDAARDTDGEPRGTVRIGFFVTIAPFVLPEVLSRSKVRFPELLVEVEEMDAQSAAQALREGRVELALGYDFGIGDDLVREVVEATPPYVLLAADHPLAQRESIGLRELGREKLVLLDLPHSREYFLALLGSVGFEPEIRHRTPSFETVRAMVAHGHGFSILNQQPAHALAYDGGVVAAVQISDPVEPLPIVITTMQGTRQSARAAAIAGIIREVFADRQR</sequence>
<comment type="caution">
    <text evidence="6">The sequence shown here is derived from an EMBL/GenBank/DDBJ whole genome shotgun (WGS) entry which is preliminary data.</text>
</comment>
<dbReference type="Pfam" id="PF00126">
    <property type="entry name" value="HTH_1"/>
    <property type="match status" value="1"/>
</dbReference>
<dbReference type="InterPro" id="IPR036390">
    <property type="entry name" value="WH_DNA-bd_sf"/>
</dbReference>
<accession>A0ABS2L0V9</accession>